<protein>
    <submittedName>
        <fullName evidence="2">Uncharacterized protein</fullName>
    </submittedName>
</protein>
<dbReference type="EMBL" id="JAQGDS010000013">
    <property type="protein sequence ID" value="KAJ6256334.1"/>
    <property type="molecule type" value="Genomic_DNA"/>
</dbReference>
<evidence type="ECO:0000313" key="3">
    <source>
        <dbReference type="Proteomes" id="UP001221413"/>
    </source>
</evidence>
<feature type="compositionally biased region" description="Basic and acidic residues" evidence="1">
    <location>
        <begin position="42"/>
        <end position="53"/>
    </location>
</feature>
<proteinExistence type="predicted"/>
<feature type="compositionally biased region" description="Basic and acidic residues" evidence="1">
    <location>
        <begin position="9"/>
        <end position="18"/>
    </location>
</feature>
<evidence type="ECO:0000256" key="1">
    <source>
        <dbReference type="SAM" id="MobiDB-lite"/>
    </source>
</evidence>
<name>A0AAD6IQ36_DREDA</name>
<dbReference type="Proteomes" id="UP001221413">
    <property type="component" value="Unassembled WGS sequence"/>
</dbReference>
<accession>A0AAD6IQ36</accession>
<organism evidence="2 3">
    <name type="scientific">Drechslerella dactyloides</name>
    <name type="common">Nematode-trapping fungus</name>
    <name type="synonym">Arthrobotrys dactyloides</name>
    <dbReference type="NCBI Taxonomy" id="74499"/>
    <lineage>
        <taxon>Eukaryota</taxon>
        <taxon>Fungi</taxon>
        <taxon>Dikarya</taxon>
        <taxon>Ascomycota</taxon>
        <taxon>Pezizomycotina</taxon>
        <taxon>Orbiliomycetes</taxon>
        <taxon>Orbiliales</taxon>
        <taxon>Orbiliaceae</taxon>
        <taxon>Drechslerella</taxon>
    </lineage>
</organism>
<sequence>MNSGPSVDRSSRRERDAADEPDAQASFWTQTPIEQLRRSRKTSNDAKARRGECCETLDASAAADWPAADRGRPETDLRETSAASDEGGVPGVAKLLTSKILLVQQSARSYGI</sequence>
<dbReference type="AlphaFoldDB" id="A0AAD6IQ36"/>
<feature type="region of interest" description="Disordered" evidence="1">
    <location>
        <begin position="1"/>
        <end position="90"/>
    </location>
</feature>
<keyword evidence="3" id="KW-1185">Reference proteome</keyword>
<feature type="compositionally biased region" description="Basic and acidic residues" evidence="1">
    <location>
        <begin position="67"/>
        <end position="79"/>
    </location>
</feature>
<reference evidence="2" key="1">
    <citation type="submission" date="2023-01" db="EMBL/GenBank/DDBJ databases">
        <title>The chitinases involved in constricting ring structure development in the nematode-trapping fungus Drechslerella dactyloides.</title>
        <authorList>
            <person name="Wang R."/>
            <person name="Zhang L."/>
            <person name="Tang P."/>
            <person name="Li S."/>
            <person name="Liang L."/>
        </authorList>
    </citation>
    <scope>NUCLEOTIDE SEQUENCE</scope>
    <source>
        <strain evidence="2">YMF1.00031</strain>
    </source>
</reference>
<evidence type="ECO:0000313" key="2">
    <source>
        <dbReference type="EMBL" id="KAJ6256334.1"/>
    </source>
</evidence>
<gene>
    <name evidence="2" type="ORF">Dda_8832</name>
</gene>
<comment type="caution">
    <text evidence="2">The sequence shown here is derived from an EMBL/GenBank/DDBJ whole genome shotgun (WGS) entry which is preliminary data.</text>
</comment>